<proteinExistence type="predicted"/>
<feature type="domain" description="T6SS immunity protein Tdi1 C-terminal" evidence="2">
    <location>
        <begin position="129"/>
        <end position="196"/>
    </location>
</feature>
<protein>
    <submittedName>
        <fullName evidence="3">DUF1851 domain-containing protein</fullName>
    </submittedName>
</protein>
<gene>
    <name evidence="3" type="ORF">F1609_28880</name>
</gene>
<evidence type="ECO:0000259" key="1">
    <source>
        <dbReference type="Pfam" id="PF08887"/>
    </source>
</evidence>
<dbReference type="InterPro" id="IPR015002">
    <property type="entry name" value="T6SS_Tdi1_C"/>
</dbReference>
<evidence type="ECO:0000259" key="2">
    <source>
        <dbReference type="Pfam" id="PF08906"/>
    </source>
</evidence>
<accession>A0ABX0MH15</accession>
<dbReference type="RefSeq" id="WP_167080574.1">
    <property type="nucleotide sequence ID" value="NZ_VVIW01000028.1"/>
</dbReference>
<comment type="caution">
    <text evidence="3">The sequence shown here is derived from an EMBL/GenBank/DDBJ whole genome shotgun (WGS) entry which is preliminary data.</text>
</comment>
<reference evidence="3 4" key="1">
    <citation type="submission" date="2019-09" db="EMBL/GenBank/DDBJ databases">
        <title>Taxonomy of Antarctic Massilia spp.: description of Massilia rubra sp. nov., Massilia aquatica sp. nov., Massilia mucilaginosa sp. nov., Massilia frigida sp. nov. isolated from streams, lakes and regoliths.</title>
        <authorList>
            <person name="Holochova P."/>
            <person name="Sedlacek I."/>
            <person name="Kralova S."/>
            <person name="Maslanova I."/>
            <person name="Busse H.-J."/>
            <person name="Stankova E."/>
            <person name="Vrbovska V."/>
            <person name="Kovarovic V."/>
            <person name="Bartak M."/>
            <person name="Svec P."/>
            <person name="Pantucek R."/>
        </authorList>
    </citation>
    <scope>NUCLEOTIDE SEQUENCE [LARGE SCALE GENOMIC DNA]</scope>
    <source>
        <strain evidence="3 4">CCM 8693</strain>
    </source>
</reference>
<evidence type="ECO:0000313" key="4">
    <source>
        <dbReference type="Proteomes" id="UP000819052"/>
    </source>
</evidence>
<organism evidence="3 4">
    <name type="scientific">Massilia aquatica</name>
    <dbReference type="NCBI Taxonomy" id="2609000"/>
    <lineage>
        <taxon>Bacteria</taxon>
        <taxon>Pseudomonadati</taxon>
        <taxon>Pseudomonadota</taxon>
        <taxon>Betaproteobacteria</taxon>
        <taxon>Burkholderiales</taxon>
        <taxon>Oxalobacteraceae</taxon>
        <taxon>Telluria group</taxon>
        <taxon>Massilia</taxon>
    </lineage>
</organism>
<dbReference type="Proteomes" id="UP000819052">
    <property type="component" value="Unassembled WGS sequence"/>
</dbReference>
<dbReference type="Pfam" id="PF08887">
    <property type="entry name" value="GAD-like"/>
    <property type="match status" value="1"/>
</dbReference>
<dbReference type="EMBL" id="VVIW01000028">
    <property type="protein sequence ID" value="NHZ44152.1"/>
    <property type="molecule type" value="Genomic_DNA"/>
</dbReference>
<name>A0ABX0MH15_9BURK</name>
<dbReference type="Pfam" id="PF08906">
    <property type="entry name" value="T6SS_Tdi1_C"/>
    <property type="match status" value="1"/>
</dbReference>
<keyword evidence="4" id="KW-1185">Reference proteome</keyword>
<dbReference type="InterPro" id="IPR014983">
    <property type="entry name" value="GAD-rel"/>
</dbReference>
<feature type="domain" description="GAD-related" evidence="1">
    <location>
        <begin position="5"/>
        <end position="107"/>
    </location>
</feature>
<evidence type="ECO:0000313" key="3">
    <source>
        <dbReference type="EMBL" id="NHZ44152.1"/>
    </source>
</evidence>
<sequence>MNIFYKMFIAEAGSGIRYKDLPPGFAEKYANILPKGLLEFWKDEGWCSYADGQIWTINPEDYSWLADDWLKAYPELSSLVFYPFARSAFGEFYCLSPNSGKILTIACPRGVLLANRNLKNNRRGTCEEAAQTFFAVSKKKDFDLFTSSNTPMFPAAFERLGPLGPNEVYGFTPLLTLGGDWEVSNLEKVRMDVHIDQIRVSMDPALRLF</sequence>